<dbReference type="KEGG" id="aaco:K1I37_13240"/>
<dbReference type="PROSITE" id="PS01124">
    <property type="entry name" value="HTH_ARAC_FAMILY_2"/>
    <property type="match status" value="1"/>
</dbReference>
<evidence type="ECO:0000313" key="3">
    <source>
        <dbReference type="EMBL" id="UNO47657.1"/>
    </source>
</evidence>
<accession>A0A9E6ZF69</accession>
<name>T0BR54_ALIAG</name>
<dbReference type="PANTHER" id="PTHR43436">
    <property type="entry name" value="ARAC-FAMILY TRANSCRIPTIONAL REGULATOR"/>
    <property type="match status" value="1"/>
</dbReference>
<dbReference type="SMART" id="SM00342">
    <property type="entry name" value="HTH_ARAC"/>
    <property type="match status" value="1"/>
</dbReference>
<dbReference type="eggNOG" id="COG2207">
    <property type="taxonomic scope" value="Bacteria"/>
</dbReference>
<keyword evidence="4" id="KW-1185">Reference proteome</keyword>
<organism evidence="3 4">
    <name type="scientific">Alicyclobacillus acidoterrestris (strain ATCC 49025 / DSM 3922 / CIP 106132 / NCIMB 13137 / GD3B)</name>
    <dbReference type="NCBI Taxonomy" id="1356854"/>
    <lineage>
        <taxon>Bacteria</taxon>
        <taxon>Bacillati</taxon>
        <taxon>Bacillota</taxon>
        <taxon>Bacilli</taxon>
        <taxon>Bacillales</taxon>
        <taxon>Alicyclobacillaceae</taxon>
        <taxon>Alicyclobacillus</taxon>
    </lineage>
</organism>
<evidence type="ECO:0000256" key="1">
    <source>
        <dbReference type="ARBA" id="ARBA00023015"/>
    </source>
</evidence>
<dbReference type="PANTHER" id="PTHR43436:SF1">
    <property type="entry name" value="TRANSCRIPTIONAL REGULATORY PROTEIN"/>
    <property type="match status" value="1"/>
</dbReference>
<reference evidence="4" key="1">
    <citation type="journal article" date="2022" name="G3 (Bethesda)">
        <title>Unveiling the complete genome sequence of Alicyclobacillus acidoterrestris DSM 3922T, a taint-producing strain.</title>
        <authorList>
            <person name="Leonardo I.C."/>
            <person name="Barreto Crespo M.T."/>
            <person name="Gaspar F.B."/>
        </authorList>
    </citation>
    <scope>NUCLEOTIDE SEQUENCE [LARGE SCALE GENOMIC DNA]</scope>
    <source>
        <strain evidence="4">DSM 3922</strain>
    </source>
</reference>
<dbReference type="GO" id="GO:0043565">
    <property type="term" value="F:sequence-specific DNA binding"/>
    <property type="evidence" value="ECO:0007669"/>
    <property type="project" value="InterPro"/>
</dbReference>
<dbReference type="InterPro" id="IPR009057">
    <property type="entry name" value="Homeodomain-like_sf"/>
</dbReference>
<dbReference type="STRING" id="1356854.N007_13660"/>
<evidence type="ECO:0000313" key="4">
    <source>
        <dbReference type="Proteomes" id="UP000829401"/>
    </source>
</evidence>
<proteinExistence type="predicted"/>
<protein>
    <submittedName>
        <fullName evidence="3">AraC family transcriptional regulator</fullName>
    </submittedName>
</protein>
<dbReference type="InterPro" id="IPR018060">
    <property type="entry name" value="HTH_AraC"/>
</dbReference>
<dbReference type="Pfam" id="PF06719">
    <property type="entry name" value="AraC_N"/>
    <property type="match status" value="1"/>
</dbReference>
<dbReference type="AlphaFoldDB" id="T0BR54"/>
<dbReference type="Pfam" id="PF12833">
    <property type="entry name" value="HTH_18"/>
    <property type="match status" value="1"/>
</dbReference>
<keyword evidence="1" id="KW-0805">Transcription regulation</keyword>
<dbReference type="EMBL" id="CP080467">
    <property type="protein sequence ID" value="UNO47657.1"/>
    <property type="molecule type" value="Genomic_DNA"/>
</dbReference>
<dbReference type="GO" id="GO:0003700">
    <property type="term" value="F:DNA-binding transcription factor activity"/>
    <property type="evidence" value="ECO:0007669"/>
    <property type="project" value="InterPro"/>
</dbReference>
<evidence type="ECO:0000256" key="2">
    <source>
        <dbReference type="ARBA" id="ARBA00023163"/>
    </source>
</evidence>
<dbReference type="SUPFAM" id="SSF46689">
    <property type="entry name" value="Homeodomain-like"/>
    <property type="match status" value="2"/>
</dbReference>
<dbReference type="Gene3D" id="1.10.10.60">
    <property type="entry name" value="Homeodomain-like"/>
    <property type="match status" value="1"/>
</dbReference>
<keyword evidence="2" id="KW-0804">Transcription</keyword>
<accession>T0BR54</accession>
<sequence length="305" mass="34786">MPHLMDYLGKELAELIERHTDREGFQPTEIPFLTFSRYSTPHSSTLNGPPYGLYNPSLCLVAQGAKDVILGDSRFRFGPTNYFVASMDLPIISEVVEASADLPILSCKIEFTPSQILELFSDDDLKRNPRRTSKRSMYVAELDVALLDAVVRLVRLLDSPTDIPVLCPLYTKEILYRILHGEHGDALRQIATDESPTFHIKKAIQHVLCHFQEPLRIETLANIAKMSVPSFHRHFKQITAMSPIQFQKRLRLLEARRLLMSSESDDVAHAAFQVGYESPTQFSREYARMFGYSPRADMKRLKGMN</sequence>
<gene>
    <name evidence="3" type="ORF">K1I37_13240</name>
</gene>
<dbReference type="RefSeq" id="WP_021297784.1">
    <property type="nucleotide sequence ID" value="NZ_AURB01000161.1"/>
</dbReference>
<dbReference type="Proteomes" id="UP000829401">
    <property type="component" value="Chromosome"/>
</dbReference>
<dbReference type="InterPro" id="IPR009594">
    <property type="entry name" value="Tscrpt_reg_HTH_AraC_N"/>
</dbReference>
<dbReference type="OrthoDB" id="34150at2"/>